<evidence type="ECO:0000256" key="5">
    <source>
        <dbReference type="ARBA" id="ARBA00022822"/>
    </source>
</evidence>
<dbReference type="FunFam" id="3.20.20.70:FF:000037">
    <property type="entry name" value="Tryptophan synthase alpha chain"/>
    <property type="match status" value="1"/>
</dbReference>
<evidence type="ECO:0000256" key="10">
    <source>
        <dbReference type="RuleBase" id="RU003662"/>
    </source>
</evidence>
<dbReference type="PROSITE" id="PS00167">
    <property type="entry name" value="TRP_SYNTHASE_ALPHA"/>
    <property type="match status" value="1"/>
</dbReference>
<evidence type="ECO:0000256" key="7">
    <source>
        <dbReference type="ARBA" id="ARBA00023239"/>
    </source>
</evidence>
<feature type="active site" description="Proton acceptor" evidence="9">
    <location>
        <position position="61"/>
    </location>
</feature>
<dbReference type="GO" id="GO:0005829">
    <property type="term" value="C:cytosol"/>
    <property type="evidence" value="ECO:0007669"/>
    <property type="project" value="TreeGrafter"/>
</dbReference>
<keyword evidence="6 9" id="KW-0057">Aromatic amino acid biosynthesis</keyword>
<evidence type="ECO:0000256" key="4">
    <source>
        <dbReference type="ARBA" id="ARBA00022605"/>
    </source>
</evidence>
<dbReference type="EC" id="4.2.1.20" evidence="9"/>
<reference evidence="12" key="1">
    <citation type="submission" date="2016-11" db="EMBL/GenBank/DDBJ databases">
        <authorList>
            <person name="Varghese N."/>
            <person name="Submissions S."/>
        </authorList>
    </citation>
    <scope>NUCLEOTIDE SEQUENCE [LARGE SCALE GENOMIC DNA]</scope>
    <source>
        <strain evidence="12">DSM 17957</strain>
    </source>
</reference>
<dbReference type="InterPro" id="IPR011060">
    <property type="entry name" value="RibuloseP-bd_barrel"/>
</dbReference>
<keyword evidence="4 9" id="KW-0028">Amino-acid biosynthesis</keyword>
<dbReference type="RefSeq" id="WP_110941670.1">
    <property type="nucleotide sequence ID" value="NZ_FQZV01000034.1"/>
</dbReference>
<dbReference type="STRING" id="1121919.SAMN02745975_02572"/>
<dbReference type="UniPathway" id="UPA00035">
    <property type="reaction ID" value="UER00044"/>
</dbReference>
<dbReference type="AlphaFoldDB" id="A0A1M6L471"/>
<proteinExistence type="inferred from homology"/>
<keyword evidence="5 9" id="KW-0822">Tryptophan biosynthesis</keyword>
<dbReference type="SUPFAM" id="SSF51366">
    <property type="entry name" value="Ribulose-phoshate binding barrel"/>
    <property type="match status" value="1"/>
</dbReference>
<dbReference type="Proteomes" id="UP000184536">
    <property type="component" value="Unassembled WGS sequence"/>
</dbReference>
<evidence type="ECO:0000256" key="8">
    <source>
        <dbReference type="ARBA" id="ARBA00049047"/>
    </source>
</evidence>
<evidence type="ECO:0000256" key="2">
    <source>
        <dbReference type="ARBA" id="ARBA00004733"/>
    </source>
</evidence>
<dbReference type="EMBL" id="FQZV01000034">
    <property type="protein sequence ID" value="SHJ66008.1"/>
    <property type="molecule type" value="Genomic_DNA"/>
</dbReference>
<dbReference type="HAMAP" id="MF_00131">
    <property type="entry name" value="Trp_synth_alpha"/>
    <property type="match status" value="1"/>
</dbReference>
<evidence type="ECO:0000256" key="1">
    <source>
        <dbReference type="ARBA" id="ARBA00003365"/>
    </source>
</evidence>
<dbReference type="Pfam" id="PF00290">
    <property type="entry name" value="Trp_syntA"/>
    <property type="match status" value="1"/>
</dbReference>
<name>A0A1M6L471_9FIRM</name>
<feature type="active site" description="Proton acceptor" evidence="9">
    <location>
        <position position="50"/>
    </location>
</feature>
<comment type="similarity">
    <text evidence="9 10">Belongs to the TrpA family.</text>
</comment>
<dbReference type="InterPro" id="IPR013785">
    <property type="entry name" value="Aldolase_TIM"/>
</dbReference>
<comment type="pathway">
    <text evidence="2 9">Amino-acid biosynthesis; L-tryptophan biosynthesis; L-tryptophan from chorismate: step 5/5.</text>
</comment>
<dbReference type="GO" id="GO:0004834">
    <property type="term" value="F:tryptophan synthase activity"/>
    <property type="evidence" value="ECO:0007669"/>
    <property type="project" value="UniProtKB-UniRule"/>
</dbReference>
<keyword evidence="12" id="KW-1185">Reference proteome</keyword>
<evidence type="ECO:0000256" key="9">
    <source>
        <dbReference type="HAMAP-Rule" id="MF_00131"/>
    </source>
</evidence>
<comment type="subunit">
    <text evidence="3 9">Tetramer of two alpha and two beta chains.</text>
</comment>
<dbReference type="CDD" id="cd04724">
    <property type="entry name" value="Tryptophan_synthase_alpha"/>
    <property type="match status" value="1"/>
</dbReference>
<dbReference type="Gene3D" id="3.20.20.70">
    <property type="entry name" value="Aldolase class I"/>
    <property type="match status" value="1"/>
</dbReference>
<gene>
    <name evidence="9" type="primary">trpA</name>
    <name evidence="11" type="ORF">SAMN02745975_02572</name>
</gene>
<keyword evidence="7 9" id="KW-0456">Lyase</keyword>
<evidence type="ECO:0000313" key="11">
    <source>
        <dbReference type="EMBL" id="SHJ66008.1"/>
    </source>
</evidence>
<evidence type="ECO:0000256" key="3">
    <source>
        <dbReference type="ARBA" id="ARBA00011270"/>
    </source>
</evidence>
<comment type="catalytic activity">
    <reaction evidence="8 9">
        <text>(1S,2R)-1-C-(indol-3-yl)glycerol 3-phosphate + L-serine = D-glyceraldehyde 3-phosphate + L-tryptophan + H2O</text>
        <dbReference type="Rhea" id="RHEA:10532"/>
        <dbReference type="ChEBI" id="CHEBI:15377"/>
        <dbReference type="ChEBI" id="CHEBI:33384"/>
        <dbReference type="ChEBI" id="CHEBI:57912"/>
        <dbReference type="ChEBI" id="CHEBI:58866"/>
        <dbReference type="ChEBI" id="CHEBI:59776"/>
        <dbReference type="EC" id="4.2.1.20"/>
    </reaction>
</comment>
<sequence length="264" mass="29271">MKSRIERKFEVLKSRQEKALIPYITCGDPDLETTVSLVLALEKAGADIIELGIPYSDPLADGPVIQRASQRALKNPITIDAVFDMVEELRKQTMVPLVFLVYYNSVFRYGTERFLKNCSESGMDGLIIPDLPLEERRELYEQMKAYPIDLIPMAAPTSEERIQEIVQVGSGFVYCISSKGVTGKRVTFEDSLAHFMTQVKKYASIPTAIGFGISSQEAVTKLKGLSDGLIVGSSIIEKIEEGILAGDIEGKVFDFVRGLHQAIE</sequence>
<dbReference type="NCBIfam" id="TIGR00262">
    <property type="entry name" value="trpA"/>
    <property type="match status" value="1"/>
</dbReference>
<accession>A0A1M6L471</accession>
<dbReference type="OrthoDB" id="9804578at2"/>
<evidence type="ECO:0000256" key="6">
    <source>
        <dbReference type="ARBA" id="ARBA00023141"/>
    </source>
</evidence>
<organism evidence="11 12">
    <name type="scientific">Geosporobacter subterraneus DSM 17957</name>
    <dbReference type="NCBI Taxonomy" id="1121919"/>
    <lineage>
        <taxon>Bacteria</taxon>
        <taxon>Bacillati</taxon>
        <taxon>Bacillota</taxon>
        <taxon>Clostridia</taxon>
        <taxon>Peptostreptococcales</taxon>
        <taxon>Thermotaleaceae</taxon>
        <taxon>Geosporobacter</taxon>
    </lineage>
</organism>
<protein>
    <recommendedName>
        <fullName evidence="9">Tryptophan synthase alpha chain</fullName>
        <ecNumber evidence="9">4.2.1.20</ecNumber>
    </recommendedName>
</protein>
<dbReference type="PANTHER" id="PTHR43406">
    <property type="entry name" value="TRYPTOPHAN SYNTHASE, ALPHA CHAIN"/>
    <property type="match status" value="1"/>
</dbReference>
<comment type="function">
    <text evidence="1 9">The alpha subunit is responsible for the aldol cleavage of indoleglycerol phosphate to indole and glyceraldehyde 3-phosphate.</text>
</comment>
<evidence type="ECO:0000313" key="12">
    <source>
        <dbReference type="Proteomes" id="UP000184536"/>
    </source>
</evidence>
<dbReference type="PANTHER" id="PTHR43406:SF1">
    <property type="entry name" value="TRYPTOPHAN SYNTHASE ALPHA CHAIN, CHLOROPLASTIC"/>
    <property type="match status" value="1"/>
</dbReference>
<dbReference type="InterPro" id="IPR002028">
    <property type="entry name" value="Trp_synthase_suA"/>
</dbReference>
<dbReference type="InterPro" id="IPR018204">
    <property type="entry name" value="Trp_synthase_alpha_AS"/>
</dbReference>